<dbReference type="Proteomes" id="UP001165667">
    <property type="component" value="Unassembled WGS sequence"/>
</dbReference>
<comment type="caution">
    <text evidence="1">The sequence shown here is derived from an EMBL/GenBank/DDBJ whole genome shotgun (WGS) entry which is preliminary data.</text>
</comment>
<protein>
    <submittedName>
        <fullName evidence="1">Uncharacterized protein</fullName>
    </submittedName>
</protein>
<reference evidence="1" key="1">
    <citation type="submission" date="2022-05" db="EMBL/GenBank/DDBJ databases">
        <authorList>
            <person name="Pankratov T."/>
        </authorList>
    </citation>
    <scope>NUCLEOTIDE SEQUENCE</scope>
    <source>
        <strain evidence="1">BP6-180914</strain>
    </source>
</reference>
<dbReference type="RefSeq" id="WP_282587590.1">
    <property type="nucleotide sequence ID" value="NZ_JAMOIM010000022.1"/>
</dbReference>
<evidence type="ECO:0000313" key="1">
    <source>
        <dbReference type="EMBL" id="MCW6511212.1"/>
    </source>
</evidence>
<keyword evidence="2" id="KW-1185">Reference proteome</keyword>
<dbReference type="AlphaFoldDB" id="A0AA41Z1F1"/>
<name>A0AA41Z1F1_9HYPH</name>
<proteinExistence type="predicted"/>
<evidence type="ECO:0000313" key="2">
    <source>
        <dbReference type="Proteomes" id="UP001165667"/>
    </source>
</evidence>
<organism evidence="1 2">
    <name type="scientific">Lichenifustis flavocetrariae</name>
    <dbReference type="NCBI Taxonomy" id="2949735"/>
    <lineage>
        <taxon>Bacteria</taxon>
        <taxon>Pseudomonadati</taxon>
        <taxon>Pseudomonadota</taxon>
        <taxon>Alphaproteobacteria</taxon>
        <taxon>Hyphomicrobiales</taxon>
        <taxon>Lichenihabitantaceae</taxon>
        <taxon>Lichenifustis</taxon>
    </lineage>
</organism>
<accession>A0AA41Z1F1</accession>
<sequence>MDRLEAAILSEPISCRTRIEDQRAQRLDAGVPESGVAAAHFSKRDPPAVVISELRIGLTSMLTSPFMPLFDEHPAKSSQPAVRPSKSFEGMTSAVASGHWTASENHAHFIDFKECLEDQIEGARALKVPFSNRTPPVPKRAIGIDVSIIRAGREWSDPCGPVALVVALRTLDHLPTEQRISFQDLGRGAAIYAPPELNCLYQSTICSPVQNTAPGFDEM</sequence>
<gene>
    <name evidence="1" type="ORF">M8523_24745</name>
</gene>
<dbReference type="EMBL" id="JAMOIM010000022">
    <property type="protein sequence ID" value="MCW6511212.1"/>
    <property type="molecule type" value="Genomic_DNA"/>
</dbReference>